<evidence type="ECO:0000256" key="1">
    <source>
        <dbReference type="SAM" id="SignalP"/>
    </source>
</evidence>
<gene>
    <name evidence="2" type="ORF">EHT87_02415</name>
</gene>
<keyword evidence="3" id="KW-1185">Reference proteome</keyword>
<dbReference type="Proteomes" id="UP000274271">
    <property type="component" value="Unassembled WGS sequence"/>
</dbReference>
<dbReference type="AlphaFoldDB" id="A0A3P1CV21"/>
<evidence type="ECO:0008006" key="4">
    <source>
        <dbReference type="Google" id="ProtNLM"/>
    </source>
</evidence>
<dbReference type="PROSITE" id="PS51257">
    <property type="entry name" value="PROKAR_LIPOPROTEIN"/>
    <property type="match status" value="1"/>
</dbReference>
<protein>
    <recommendedName>
        <fullName evidence="4">DUF4397 domain-containing protein</fullName>
    </recommendedName>
</protein>
<organism evidence="2 3">
    <name type="scientific">Larkinella knui</name>
    <dbReference type="NCBI Taxonomy" id="2025310"/>
    <lineage>
        <taxon>Bacteria</taxon>
        <taxon>Pseudomonadati</taxon>
        <taxon>Bacteroidota</taxon>
        <taxon>Cytophagia</taxon>
        <taxon>Cytophagales</taxon>
        <taxon>Spirosomataceae</taxon>
        <taxon>Larkinella</taxon>
    </lineage>
</organism>
<sequence>MKQFWLKKKRGLLLFFLIMSLGACKKDEVKATGSLQVTLAYPFQPATSIYYELYSETGYKNTPPLRTGTFTTANSNTVTIDNLNPGNYVMVINANLFSLQVTAGRQRAYKFP</sequence>
<comment type="caution">
    <text evidence="2">The sequence shown here is derived from an EMBL/GenBank/DDBJ whole genome shotgun (WGS) entry which is preliminary data.</text>
</comment>
<feature type="signal peptide" evidence="1">
    <location>
        <begin position="1"/>
        <end position="25"/>
    </location>
</feature>
<feature type="chain" id="PRO_5018236080" description="DUF4397 domain-containing protein" evidence="1">
    <location>
        <begin position="26"/>
        <end position="112"/>
    </location>
</feature>
<evidence type="ECO:0000313" key="2">
    <source>
        <dbReference type="EMBL" id="RRB17155.1"/>
    </source>
</evidence>
<dbReference type="EMBL" id="RQJP01000001">
    <property type="protein sequence ID" value="RRB17155.1"/>
    <property type="molecule type" value="Genomic_DNA"/>
</dbReference>
<reference evidence="2 3" key="1">
    <citation type="submission" date="2018-11" db="EMBL/GenBank/DDBJ databases">
        <authorList>
            <person name="Zhou Z."/>
            <person name="Wang G."/>
        </authorList>
    </citation>
    <scope>NUCLEOTIDE SEQUENCE [LARGE SCALE GENOMIC DNA]</scope>
    <source>
        <strain evidence="2 3">KCTC42998</strain>
    </source>
</reference>
<proteinExistence type="predicted"/>
<dbReference type="OrthoDB" id="9947375at2"/>
<dbReference type="RefSeq" id="WP_124903472.1">
    <property type="nucleotide sequence ID" value="NZ_RQJP01000001.1"/>
</dbReference>
<keyword evidence="1" id="KW-0732">Signal</keyword>
<evidence type="ECO:0000313" key="3">
    <source>
        <dbReference type="Proteomes" id="UP000274271"/>
    </source>
</evidence>
<name>A0A3P1CV21_9BACT</name>
<accession>A0A3P1CV21</accession>